<gene>
    <name evidence="1" type="ORF">ACFSC9_15995</name>
</gene>
<evidence type="ECO:0000313" key="1">
    <source>
        <dbReference type="EMBL" id="MFD1886995.1"/>
    </source>
</evidence>
<organism evidence="1 2">
    <name type="scientific">Paenibacillus wenxiniae</name>
    <dbReference type="NCBI Taxonomy" id="1636843"/>
    <lineage>
        <taxon>Bacteria</taxon>
        <taxon>Bacillati</taxon>
        <taxon>Bacillota</taxon>
        <taxon>Bacilli</taxon>
        <taxon>Bacillales</taxon>
        <taxon>Paenibacillaceae</taxon>
        <taxon>Paenibacillus</taxon>
    </lineage>
</organism>
<accession>A0ABW4RMC5</accession>
<name>A0ABW4RMC5_9BACL</name>
<reference evidence="2" key="1">
    <citation type="journal article" date="2019" name="Int. J. Syst. Evol. Microbiol.">
        <title>The Global Catalogue of Microorganisms (GCM) 10K type strain sequencing project: providing services to taxonomists for standard genome sequencing and annotation.</title>
        <authorList>
            <consortium name="The Broad Institute Genomics Platform"/>
            <consortium name="The Broad Institute Genome Sequencing Center for Infectious Disease"/>
            <person name="Wu L."/>
            <person name="Ma J."/>
        </authorList>
    </citation>
    <scope>NUCLEOTIDE SEQUENCE [LARGE SCALE GENOMIC DNA]</scope>
    <source>
        <strain evidence="2">CCUG 54950</strain>
    </source>
</reference>
<dbReference type="Proteomes" id="UP001597233">
    <property type="component" value="Unassembled WGS sequence"/>
</dbReference>
<comment type="caution">
    <text evidence="1">The sequence shown here is derived from an EMBL/GenBank/DDBJ whole genome shotgun (WGS) entry which is preliminary data.</text>
</comment>
<dbReference type="RefSeq" id="WP_347327112.1">
    <property type="nucleotide sequence ID" value="NZ_JBCGUH010000020.1"/>
</dbReference>
<evidence type="ECO:0000313" key="2">
    <source>
        <dbReference type="Proteomes" id="UP001597233"/>
    </source>
</evidence>
<proteinExistence type="predicted"/>
<protein>
    <submittedName>
        <fullName evidence="1">Uncharacterized protein</fullName>
    </submittedName>
</protein>
<dbReference type="EMBL" id="JBHUEH010000023">
    <property type="protein sequence ID" value="MFD1886995.1"/>
    <property type="molecule type" value="Genomic_DNA"/>
</dbReference>
<sequence>MNDSDISLTTKARPVSIIAMVIRMGWGRAIGISVCCTGQPADLAACRQTRAALERDDTELFI</sequence>
<keyword evidence="2" id="KW-1185">Reference proteome</keyword>